<name>A0A511JA05_9CELL</name>
<dbReference type="RefSeq" id="WP_146842486.1">
    <property type="nucleotide sequence ID" value="NZ_BJWG01000005.1"/>
</dbReference>
<proteinExistence type="predicted"/>
<protein>
    <recommendedName>
        <fullName evidence="3">Glycosyl hydrolase family 2</fullName>
    </recommendedName>
</protein>
<reference evidence="1 2" key="1">
    <citation type="submission" date="2019-07" db="EMBL/GenBank/DDBJ databases">
        <title>Whole genome shotgun sequence of Cellulomonas composti NBRC 100758.</title>
        <authorList>
            <person name="Hosoyama A."/>
            <person name="Uohara A."/>
            <person name="Ohji S."/>
            <person name="Ichikawa N."/>
        </authorList>
    </citation>
    <scope>NUCLEOTIDE SEQUENCE [LARGE SCALE GENOMIC DNA]</scope>
    <source>
        <strain evidence="1 2">NBRC 100758</strain>
    </source>
</reference>
<dbReference type="OrthoDB" id="9762066at2"/>
<dbReference type="Pfam" id="PF10974">
    <property type="entry name" value="DUF2804"/>
    <property type="match status" value="1"/>
</dbReference>
<evidence type="ECO:0008006" key="3">
    <source>
        <dbReference type="Google" id="ProtNLM"/>
    </source>
</evidence>
<comment type="caution">
    <text evidence="1">The sequence shown here is derived from an EMBL/GenBank/DDBJ whole genome shotgun (WGS) entry which is preliminary data.</text>
</comment>
<evidence type="ECO:0000313" key="1">
    <source>
        <dbReference type="EMBL" id="GEL94821.1"/>
    </source>
</evidence>
<dbReference type="AlphaFoldDB" id="A0A511JA05"/>
<dbReference type="Proteomes" id="UP000321720">
    <property type="component" value="Unassembled WGS sequence"/>
</dbReference>
<keyword evidence="2" id="KW-1185">Reference proteome</keyword>
<sequence>MPLPVPVDARELTRPVDLQLPDGRLNPDAVGWSRSPLHDTALVGRVPRRWGRAKRWEYWALLTPTHVVGLTVSSLDYLGLTQVWVLDRATGEDVDAVVVAPFARGTTLPGSLGDGPATASTRRVHVSFDETATGTRLRARTPRVRLDVEAALPPGRERLGVVVPWDERTFQYTVKDVGRPALGRLRVDDVDVEVGPGSWAVLDHGRGYWPRSLAWNWGFGAGKAGVGGVDGRDVALQLGGRWTDGTGSAENAVVVDGRLHKLRTELTWTWPPGRWTDPWHVTGDGVDLTFVPFHDRVALTDAWVVRSSTHQCFGHWSGSVMLDDGERLVLDGLLGSAEDVEQRW</sequence>
<dbReference type="EMBL" id="BJWG01000005">
    <property type="protein sequence ID" value="GEL94821.1"/>
    <property type="molecule type" value="Genomic_DNA"/>
</dbReference>
<evidence type="ECO:0000313" key="2">
    <source>
        <dbReference type="Proteomes" id="UP000321720"/>
    </source>
</evidence>
<dbReference type="PANTHER" id="PTHR35868">
    <property type="entry name" value="DUF2804 DOMAIN-CONTAINING PROTEIN-RELATED"/>
    <property type="match status" value="1"/>
</dbReference>
<dbReference type="PANTHER" id="PTHR35868:SF3">
    <property type="entry name" value="DUF2804 DOMAIN-CONTAINING PROTEIN"/>
    <property type="match status" value="1"/>
</dbReference>
<dbReference type="InterPro" id="IPR021243">
    <property type="entry name" value="DUF2804"/>
</dbReference>
<accession>A0A511JA05</accession>
<gene>
    <name evidence="1" type="ORF">CCO02nite_14790</name>
</gene>
<organism evidence="1 2">
    <name type="scientific">Cellulomonas composti</name>
    <dbReference type="NCBI Taxonomy" id="266130"/>
    <lineage>
        <taxon>Bacteria</taxon>
        <taxon>Bacillati</taxon>
        <taxon>Actinomycetota</taxon>
        <taxon>Actinomycetes</taxon>
        <taxon>Micrococcales</taxon>
        <taxon>Cellulomonadaceae</taxon>
        <taxon>Cellulomonas</taxon>
    </lineage>
</organism>